<evidence type="ECO:0000313" key="1">
    <source>
        <dbReference type="EMBL" id="MBC3807318.1"/>
    </source>
</evidence>
<dbReference type="RefSeq" id="WP_186922409.1">
    <property type="nucleotide sequence ID" value="NZ_JACOFW010000007.1"/>
</dbReference>
<evidence type="ECO:0000313" key="2">
    <source>
        <dbReference type="Proteomes" id="UP000648257"/>
    </source>
</evidence>
<dbReference type="PROSITE" id="PS51257">
    <property type="entry name" value="PROKAR_LIPOPROTEIN"/>
    <property type="match status" value="1"/>
</dbReference>
<name>A0ABR6X2Y0_9BURK</name>
<sequence length="85" mass="9642">MKRHLKTQLLIGIFTIGTSFTSCVMAESLANNSTQSVTIKAKRLNTEEKSRYDQEQANHNIQKVIITAKRLSPEEKITYDKSVSQ</sequence>
<accession>A0ABR6X2Y0</accession>
<dbReference type="EMBL" id="JACOFW010000007">
    <property type="protein sequence ID" value="MBC3807318.1"/>
    <property type="molecule type" value="Genomic_DNA"/>
</dbReference>
<dbReference type="Proteomes" id="UP000648257">
    <property type="component" value="Unassembled WGS sequence"/>
</dbReference>
<organism evidence="1 2">
    <name type="scientific">Undibacterium seohonense</name>
    <dbReference type="NCBI Taxonomy" id="1344950"/>
    <lineage>
        <taxon>Bacteria</taxon>
        <taxon>Pseudomonadati</taxon>
        <taxon>Pseudomonadota</taxon>
        <taxon>Betaproteobacteria</taxon>
        <taxon>Burkholderiales</taxon>
        <taxon>Oxalobacteraceae</taxon>
        <taxon>Undibacterium</taxon>
    </lineage>
</organism>
<comment type="caution">
    <text evidence="1">The sequence shown here is derived from an EMBL/GenBank/DDBJ whole genome shotgun (WGS) entry which is preliminary data.</text>
</comment>
<evidence type="ECO:0008006" key="3">
    <source>
        <dbReference type="Google" id="ProtNLM"/>
    </source>
</evidence>
<proteinExistence type="predicted"/>
<keyword evidence="2" id="KW-1185">Reference proteome</keyword>
<reference evidence="1 2" key="1">
    <citation type="submission" date="2020-08" db="EMBL/GenBank/DDBJ databases">
        <title>Novel species isolated from subtropical streams in China.</title>
        <authorList>
            <person name="Lu H."/>
        </authorList>
    </citation>
    <scope>NUCLEOTIDE SEQUENCE [LARGE SCALE GENOMIC DNA]</scope>
    <source>
        <strain evidence="1 2">KACC 16656</strain>
    </source>
</reference>
<gene>
    <name evidence="1" type="ORF">H8K52_08175</name>
</gene>
<protein>
    <recommendedName>
        <fullName evidence="3">Lipoprotein</fullName>
    </recommendedName>
</protein>